<evidence type="ECO:0000256" key="7">
    <source>
        <dbReference type="ARBA" id="ARBA00023242"/>
    </source>
</evidence>
<comment type="caution">
    <text evidence="9">The sequence shown here is derived from an EMBL/GenBank/DDBJ whole genome shotgun (WGS) entry which is preliminary data.</text>
</comment>
<keyword evidence="2" id="KW-0479">Metal-binding</keyword>
<dbReference type="GO" id="GO:0005634">
    <property type="term" value="C:nucleus"/>
    <property type="evidence" value="ECO:0007669"/>
    <property type="project" value="UniProtKB-SubCell"/>
</dbReference>
<evidence type="ECO:0000256" key="4">
    <source>
        <dbReference type="ARBA" id="ARBA00023015"/>
    </source>
</evidence>
<evidence type="ECO:0000259" key="8">
    <source>
        <dbReference type="PROSITE" id="PS00463"/>
    </source>
</evidence>
<sequence length="695" mass="79569">MESNQFKIRKRNPKACRRCHRRKQRCVGYPTCTNCETANSSCTRSDPSKSQPACERYHGLSKDALFDKIEELEAQLKTVTQGPRSQPSGLIPNVPEVGHLFDVMEFLTTGQMSGQTPQTSASPPGTLIAKEMDRVFEETVLESCYSDKSSLEFETEFSDDLSQPAHPNVPTDGEGLKYIRVYMETMHNHMPYLDLEEIYQLHDERSEPIAPNRSARWKAFKLFMVYAVGAATCRSIEPQFSISDLDLLRTALQLKPPVTELRSLQSIEAMMLLIMYNLRIPNSSNIWYMIGLAMRTAIDLGLHREANYLHLNDVESQARRLLFWSVYIMDRSIARLLDRPFNIAEHDIDVGLPFEFRESIQASTNEKVLRRQKHLRSSISVFSPAIRLIRLKSQIQTRVHRVDKEVSLLLPEINPLFSALEEYKRSLQSDLSPIDKDWINMHWNNGIVVLIQPFLSELPSDHELIRTCMRASGQMCQVFKALHQKGYIGFGYFLVSTLFKAGLTLCYCLFRSSQPCSVDVANDLGACSSVLFAVSERNKQLEKYRDTWEAVLTKVMEHLEQFSYTREMNKAIIRQPSPTNSYNAAWMSDLINKSPSASTSNSFLDDLSSTRGEWHYDIWSLPPFAEKCADELAKASPQPFSDDLNDLSIYRETSTRSLSPDGKDAIRWDQMIPENLFEESRAEIEMFDELFASLN</sequence>
<dbReference type="GO" id="GO:0043565">
    <property type="term" value="F:sequence-specific DNA binding"/>
    <property type="evidence" value="ECO:0007669"/>
    <property type="project" value="TreeGrafter"/>
</dbReference>
<dbReference type="EMBL" id="JAPQKH010000003">
    <property type="protein sequence ID" value="KAJ5106241.1"/>
    <property type="molecule type" value="Genomic_DNA"/>
</dbReference>
<comment type="subcellular location">
    <subcellularLocation>
        <location evidence="1">Nucleus</location>
    </subcellularLocation>
</comment>
<keyword evidence="5" id="KW-0238">DNA-binding</keyword>
<dbReference type="Pfam" id="PF04082">
    <property type="entry name" value="Fungal_trans"/>
    <property type="match status" value="1"/>
</dbReference>
<dbReference type="InterPro" id="IPR001138">
    <property type="entry name" value="Zn2Cys6_DnaBD"/>
</dbReference>
<dbReference type="OrthoDB" id="9970124at2759"/>
<evidence type="ECO:0000256" key="1">
    <source>
        <dbReference type="ARBA" id="ARBA00004123"/>
    </source>
</evidence>
<dbReference type="PANTHER" id="PTHR47782">
    <property type="entry name" value="ZN(II)2CYS6 TRANSCRIPTION FACTOR (EUROFUNG)-RELATED"/>
    <property type="match status" value="1"/>
</dbReference>
<feature type="domain" description="Zn(2)-C6 fungal-type" evidence="8">
    <location>
        <begin position="15"/>
        <end position="42"/>
    </location>
</feature>
<dbReference type="InterPro" id="IPR036864">
    <property type="entry name" value="Zn2-C6_fun-type_DNA-bd_sf"/>
</dbReference>
<dbReference type="CDD" id="cd00067">
    <property type="entry name" value="GAL4"/>
    <property type="match status" value="1"/>
</dbReference>
<dbReference type="GO" id="GO:0006351">
    <property type="term" value="P:DNA-templated transcription"/>
    <property type="evidence" value="ECO:0007669"/>
    <property type="project" value="InterPro"/>
</dbReference>
<dbReference type="Proteomes" id="UP001149165">
    <property type="component" value="Unassembled WGS sequence"/>
</dbReference>
<dbReference type="AlphaFoldDB" id="A0A9W9FTM5"/>
<evidence type="ECO:0000313" key="10">
    <source>
        <dbReference type="Proteomes" id="UP001149165"/>
    </source>
</evidence>
<dbReference type="Gene3D" id="4.10.240.10">
    <property type="entry name" value="Zn(2)-C6 fungal-type DNA-binding domain"/>
    <property type="match status" value="1"/>
</dbReference>
<evidence type="ECO:0000313" key="9">
    <source>
        <dbReference type="EMBL" id="KAJ5106241.1"/>
    </source>
</evidence>
<evidence type="ECO:0000256" key="2">
    <source>
        <dbReference type="ARBA" id="ARBA00022723"/>
    </source>
</evidence>
<keyword evidence="4" id="KW-0805">Transcription regulation</keyword>
<dbReference type="PANTHER" id="PTHR47782:SF12">
    <property type="entry name" value="ZN(II)2CYS6 TRANSCRIPTION FACTOR (EUROFUNG)"/>
    <property type="match status" value="1"/>
</dbReference>
<dbReference type="GO" id="GO:0008270">
    <property type="term" value="F:zinc ion binding"/>
    <property type="evidence" value="ECO:0007669"/>
    <property type="project" value="InterPro"/>
</dbReference>
<evidence type="ECO:0000256" key="6">
    <source>
        <dbReference type="ARBA" id="ARBA00023163"/>
    </source>
</evidence>
<evidence type="ECO:0000256" key="5">
    <source>
        <dbReference type="ARBA" id="ARBA00023125"/>
    </source>
</evidence>
<gene>
    <name evidence="9" type="ORF">N7456_002916</name>
</gene>
<dbReference type="CDD" id="cd12148">
    <property type="entry name" value="fungal_TF_MHR"/>
    <property type="match status" value="1"/>
</dbReference>
<organism evidence="9 10">
    <name type="scientific">Penicillium angulare</name>
    <dbReference type="NCBI Taxonomy" id="116970"/>
    <lineage>
        <taxon>Eukaryota</taxon>
        <taxon>Fungi</taxon>
        <taxon>Dikarya</taxon>
        <taxon>Ascomycota</taxon>
        <taxon>Pezizomycotina</taxon>
        <taxon>Eurotiomycetes</taxon>
        <taxon>Eurotiomycetidae</taxon>
        <taxon>Eurotiales</taxon>
        <taxon>Aspergillaceae</taxon>
        <taxon>Penicillium</taxon>
    </lineage>
</organism>
<reference evidence="9" key="1">
    <citation type="submission" date="2022-11" db="EMBL/GenBank/DDBJ databases">
        <authorList>
            <person name="Petersen C."/>
        </authorList>
    </citation>
    <scope>NUCLEOTIDE SEQUENCE</scope>
    <source>
        <strain evidence="9">IBT 30069</strain>
    </source>
</reference>
<dbReference type="InterPro" id="IPR052202">
    <property type="entry name" value="Yeast_MetPath_Reg"/>
</dbReference>
<dbReference type="SMART" id="SM00066">
    <property type="entry name" value="GAL4"/>
    <property type="match status" value="1"/>
</dbReference>
<protein>
    <recommendedName>
        <fullName evidence="8">Zn(2)-C6 fungal-type domain-containing protein</fullName>
    </recommendedName>
</protein>
<dbReference type="SMART" id="SM00906">
    <property type="entry name" value="Fungal_trans"/>
    <property type="match status" value="1"/>
</dbReference>
<reference evidence="9" key="2">
    <citation type="journal article" date="2023" name="IMA Fungus">
        <title>Comparative genomic study of the Penicillium genus elucidates a diverse pangenome and 15 lateral gene transfer events.</title>
        <authorList>
            <person name="Petersen C."/>
            <person name="Sorensen T."/>
            <person name="Nielsen M.R."/>
            <person name="Sondergaard T.E."/>
            <person name="Sorensen J.L."/>
            <person name="Fitzpatrick D.A."/>
            <person name="Frisvad J.C."/>
            <person name="Nielsen K.L."/>
        </authorList>
    </citation>
    <scope>NUCLEOTIDE SEQUENCE</scope>
    <source>
        <strain evidence="9">IBT 30069</strain>
    </source>
</reference>
<keyword evidence="3" id="KW-0862">Zinc</keyword>
<evidence type="ECO:0000256" key="3">
    <source>
        <dbReference type="ARBA" id="ARBA00022833"/>
    </source>
</evidence>
<name>A0A9W9FTM5_9EURO</name>
<keyword evidence="10" id="KW-1185">Reference proteome</keyword>
<proteinExistence type="predicted"/>
<dbReference type="GO" id="GO:0000981">
    <property type="term" value="F:DNA-binding transcription factor activity, RNA polymerase II-specific"/>
    <property type="evidence" value="ECO:0007669"/>
    <property type="project" value="InterPro"/>
</dbReference>
<keyword evidence="6" id="KW-0804">Transcription</keyword>
<dbReference type="GO" id="GO:0045944">
    <property type="term" value="P:positive regulation of transcription by RNA polymerase II"/>
    <property type="evidence" value="ECO:0007669"/>
    <property type="project" value="TreeGrafter"/>
</dbReference>
<keyword evidence="7" id="KW-0539">Nucleus</keyword>
<dbReference type="PROSITE" id="PS00463">
    <property type="entry name" value="ZN2_CY6_FUNGAL_1"/>
    <property type="match status" value="1"/>
</dbReference>
<dbReference type="SUPFAM" id="SSF57701">
    <property type="entry name" value="Zn2/Cys6 DNA-binding domain"/>
    <property type="match status" value="1"/>
</dbReference>
<dbReference type="InterPro" id="IPR007219">
    <property type="entry name" value="XnlR_reg_dom"/>
</dbReference>
<accession>A0A9W9FTM5</accession>